<dbReference type="InterPro" id="IPR003785">
    <property type="entry name" value="Creatininase/forma_Hydrolase"/>
</dbReference>
<comment type="caution">
    <text evidence="6">The sequence shown here is derived from an EMBL/GenBank/DDBJ whole genome shotgun (WGS) entry which is preliminary data.</text>
</comment>
<dbReference type="AlphaFoldDB" id="A0A2N7PQJ8"/>
<dbReference type="EMBL" id="PNJD01000200">
    <property type="protein sequence ID" value="PMP97320.1"/>
    <property type="molecule type" value="Genomic_DNA"/>
</dbReference>
<evidence type="ECO:0000256" key="3">
    <source>
        <dbReference type="ARBA" id="ARBA00022801"/>
    </source>
</evidence>
<keyword evidence="4" id="KW-0862">Zinc</keyword>
<keyword evidence="2" id="KW-0479">Metal-binding</keyword>
<reference evidence="8 9" key="1">
    <citation type="submission" date="2018-01" db="EMBL/GenBank/DDBJ databases">
        <title>Metagenomic assembled genomes from two thermal pools in the Uzon Caldera, Kamchatka, Russia.</title>
        <authorList>
            <person name="Wilkins L."/>
            <person name="Ettinger C."/>
        </authorList>
    </citation>
    <scope>NUCLEOTIDE SEQUENCE [LARGE SCALE GENOMIC DNA]</scope>
    <source>
        <strain evidence="7">ARK-04</strain>
        <strain evidence="6">ZAV-08</strain>
    </source>
</reference>
<comment type="cofactor">
    <cofactor evidence="1">
        <name>Zn(2+)</name>
        <dbReference type="ChEBI" id="CHEBI:29105"/>
    </cofactor>
</comment>
<gene>
    <name evidence="7" type="ORF">C0169_03395</name>
    <name evidence="6" type="ORF">C0190_00300</name>
</gene>
<dbReference type="SUPFAM" id="SSF102215">
    <property type="entry name" value="Creatininase"/>
    <property type="match status" value="1"/>
</dbReference>
<evidence type="ECO:0000313" key="9">
    <source>
        <dbReference type="Proteomes" id="UP000235619"/>
    </source>
</evidence>
<evidence type="ECO:0000256" key="1">
    <source>
        <dbReference type="ARBA" id="ARBA00001947"/>
    </source>
</evidence>
<dbReference type="GO" id="GO:0046872">
    <property type="term" value="F:metal ion binding"/>
    <property type="evidence" value="ECO:0007669"/>
    <property type="project" value="UniProtKB-KW"/>
</dbReference>
<evidence type="ECO:0000256" key="5">
    <source>
        <dbReference type="ARBA" id="ARBA00024029"/>
    </source>
</evidence>
<dbReference type="Proteomes" id="UP000235619">
    <property type="component" value="Unassembled WGS sequence"/>
</dbReference>
<dbReference type="Proteomes" id="UP000235460">
    <property type="component" value="Unassembled WGS sequence"/>
</dbReference>
<dbReference type="PANTHER" id="PTHR35005">
    <property type="entry name" value="3-DEHYDRO-SCYLLO-INOSOSE HYDROLASE"/>
    <property type="match status" value="1"/>
</dbReference>
<keyword evidence="3" id="KW-0378">Hydrolase</keyword>
<protein>
    <submittedName>
        <fullName evidence="6">Creatininase</fullName>
    </submittedName>
</protein>
<dbReference type="Pfam" id="PF02633">
    <property type="entry name" value="Creatininase"/>
    <property type="match status" value="1"/>
</dbReference>
<name>A0A2N7PQJ8_9BACT</name>
<dbReference type="GO" id="GO:0009231">
    <property type="term" value="P:riboflavin biosynthetic process"/>
    <property type="evidence" value="ECO:0007669"/>
    <property type="project" value="TreeGrafter"/>
</dbReference>
<dbReference type="Gene3D" id="3.40.50.10310">
    <property type="entry name" value="Creatininase"/>
    <property type="match status" value="1"/>
</dbReference>
<comment type="similarity">
    <text evidence="5">Belongs to the creatininase superfamily.</text>
</comment>
<evidence type="ECO:0000313" key="7">
    <source>
        <dbReference type="EMBL" id="PMP97320.1"/>
    </source>
</evidence>
<proteinExistence type="inferred from homology"/>
<sequence>MLMEYLTSKEFEKLKKETKTVIIPIGSIEAHGPHLPLATDLYTIYEICKLVAQKIKVLVAPPLYYGLCRSTKPLAGTISIKGEILKTLLLNIISEFYRQGFRNFFILSGHAGGTHKAYLIDTAETFIEMHDDAKFFVADIYQLLKPVLEELKIFENDSHAGEWETSLILYFKPELVKEGAFEDYPNFPKFRVVADKKKYWSSGIWGNPLKASKEKGKFLANKLVEILVKEIKDLESEE</sequence>
<evidence type="ECO:0000313" key="8">
    <source>
        <dbReference type="Proteomes" id="UP000235460"/>
    </source>
</evidence>
<evidence type="ECO:0000256" key="4">
    <source>
        <dbReference type="ARBA" id="ARBA00022833"/>
    </source>
</evidence>
<dbReference type="EMBL" id="PNIK01000004">
    <property type="protein sequence ID" value="PMP69191.1"/>
    <property type="molecule type" value="Genomic_DNA"/>
</dbReference>
<organism evidence="6 8">
    <name type="scientific">Thermodesulfobacterium geofontis</name>
    <dbReference type="NCBI Taxonomy" id="1295609"/>
    <lineage>
        <taxon>Bacteria</taxon>
        <taxon>Pseudomonadati</taxon>
        <taxon>Thermodesulfobacteriota</taxon>
        <taxon>Thermodesulfobacteria</taxon>
        <taxon>Thermodesulfobacteriales</taxon>
        <taxon>Thermodesulfobacteriaceae</taxon>
        <taxon>Thermodesulfobacterium</taxon>
    </lineage>
</organism>
<accession>A0A2N7PQJ8</accession>
<dbReference type="GO" id="GO:0016811">
    <property type="term" value="F:hydrolase activity, acting on carbon-nitrogen (but not peptide) bonds, in linear amides"/>
    <property type="evidence" value="ECO:0007669"/>
    <property type="project" value="TreeGrafter"/>
</dbReference>
<evidence type="ECO:0000313" key="6">
    <source>
        <dbReference type="EMBL" id="PMP69191.1"/>
    </source>
</evidence>
<dbReference type="PANTHER" id="PTHR35005:SF1">
    <property type="entry name" value="2-AMINO-5-FORMYLAMINO-6-RIBOSYLAMINOPYRIMIDIN-4(3H)-ONE 5'-MONOPHOSPHATE DEFORMYLASE"/>
    <property type="match status" value="1"/>
</dbReference>
<evidence type="ECO:0000256" key="2">
    <source>
        <dbReference type="ARBA" id="ARBA00022723"/>
    </source>
</evidence>
<dbReference type="InterPro" id="IPR024087">
    <property type="entry name" value="Creatininase-like_sf"/>
</dbReference>